<dbReference type="InterPro" id="IPR000086">
    <property type="entry name" value="NUDIX_hydrolase_dom"/>
</dbReference>
<dbReference type="GO" id="GO:0046872">
    <property type="term" value="F:metal ion binding"/>
    <property type="evidence" value="ECO:0007669"/>
    <property type="project" value="UniProtKB-KW"/>
</dbReference>
<dbReference type="EMBL" id="JAEUBF010000544">
    <property type="protein sequence ID" value="KAH3677222.1"/>
    <property type="molecule type" value="Genomic_DNA"/>
</dbReference>
<dbReference type="InterPro" id="IPR047198">
    <property type="entry name" value="DDP-like_NUDIX"/>
</dbReference>
<dbReference type="GO" id="GO:0005634">
    <property type="term" value="C:nucleus"/>
    <property type="evidence" value="ECO:0007669"/>
    <property type="project" value="TreeGrafter"/>
</dbReference>
<evidence type="ECO:0000256" key="3">
    <source>
        <dbReference type="ARBA" id="ARBA00022801"/>
    </source>
</evidence>
<sequence length="172" mass="19776">MSHESLSATSRVGRENQLFNDKGARLVAGCVVLNSTYDQVLLISSSAKKNKWVLPKGGIETDEAEDYSKTAIRETWEEAGVTGELIGQLPVVEDLRPPKEWGKLTNDKILNNPPRSEFHFYEMLVEKFHDIYPESKERKRKWFSFQEAIDELNGNKRPELVEILKNSRIKKK</sequence>
<keyword evidence="4" id="KW-0460">Magnesium</keyword>
<comment type="cofactor">
    <cofactor evidence="1">
        <name>Mg(2+)</name>
        <dbReference type="ChEBI" id="CHEBI:18420"/>
    </cofactor>
</comment>
<dbReference type="PROSITE" id="PS51462">
    <property type="entry name" value="NUDIX"/>
    <property type="match status" value="1"/>
</dbReference>
<comment type="caution">
    <text evidence="6">The sequence shown here is derived from an EMBL/GenBank/DDBJ whole genome shotgun (WGS) entry which is preliminary data.</text>
</comment>
<dbReference type="Gene3D" id="3.90.79.10">
    <property type="entry name" value="Nucleoside Triphosphate Pyrophosphohydrolase"/>
    <property type="match status" value="1"/>
</dbReference>
<evidence type="ECO:0000313" key="7">
    <source>
        <dbReference type="Proteomes" id="UP000769528"/>
    </source>
</evidence>
<evidence type="ECO:0000256" key="1">
    <source>
        <dbReference type="ARBA" id="ARBA00001946"/>
    </source>
</evidence>
<dbReference type="GO" id="GO:0008486">
    <property type="term" value="F:diphosphoinositol-polyphosphate diphosphatase activity"/>
    <property type="evidence" value="ECO:0007669"/>
    <property type="project" value="TreeGrafter"/>
</dbReference>
<evidence type="ECO:0000259" key="5">
    <source>
        <dbReference type="PROSITE" id="PS51462"/>
    </source>
</evidence>
<dbReference type="OrthoDB" id="2011998at2759"/>
<dbReference type="InterPro" id="IPR015797">
    <property type="entry name" value="NUDIX_hydrolase-like_dom_sf"/>
</dbReference>
<dbReference type="GO" id="GO:1901909">
    <property type="term" value="P:diadenosine hexaphosphate catabolic process"/>
    <property type="evidence" value="ECO:0007669"/>
    <property type="project" value="TreeGrafter"/>
</dbReference>
<dbReference type="GO" id="GO:0034432">
    <property type="term" value="F:bis(5'-adenosyl)-pentaphosphatase activity"/>
    <property type="evidence" value="ECO:0007669"/>
    <property type="project" value="TreeGrafter"/>
</dbReference>
<dbReference type="SUPFAM" id="SSF55811">
    <property type="entry name" value="Nudix"/>
    <property type="match status" value="1"/>
</dbReference>
<gene>
    <name evidence="6" type="ORF">WICMUC_001803</name>
</gene>
<keyword evidence="2" id="KW-0479">Metal-binding</keyword>
<dbReference type="Proteomes" id="UP000769528">
    <property type="component" value="Unassembled WGS sequence"/>
</dbReference>
<dbReference type="GO" id="GO:1901911">
    <property type="term" value="P:adenosine 5'-(hexahydrogen pentaphosphate) catabolic process"/>
    <property type="evidence" value="ECO:0007669"/>
    <property type="project" value="TreeGrafter"/>
</dbReference>
<dbReference type="GO" id="GO:0000298">
    <property type="term" value="F:endopolyphosphatase activity"/>
    <property type="evidence" value="ECO:0007669"/>
    <property type="project" value="TreeGrafter"/>
</dbReference>
<dbReference type="GO" id="GO:1901907">
    <property type="term" value="P:diadenosine pentaphosphate catabolic process"/>
    <property type="evidence" value="ECO:0007669"/>
    <property type="project" value="TreeGrafter"/>
</dbReference>
<dbReference type="CDD" id="cd04666">
    <property type="entry name" value="NUDIX_DIPP2_like_Nudt4"/>
    <property type="match status" value="1"/>
</dbReference>
<accession>A0A9P8PRY6</accession>
<organism evidence="6 7">
    <name type="scientific">Wickerhamomyces mucosus</name>
    <dbReference type="NCBI Taxonomy" id="1378264"/>
    <lineage>
        <taxon>Eukaryota</taxon>
        <taxon>Fungi</taxon>
        <taxon>Dikarya</taxon>
        <taxon>Ascomycota</taxon>
        <taxon>Saccharomycotina</taxon>
        <taxon>Saccharomycetes</taxon>
        <taxon>Phaffomycetales</taxon>
        <taxon>Wickerhamomycetaceae</taxon>
        <taxon>Wickerhamomyces</taxon>
    </lineage>
</organism>
<dbReference type="Pfam" id="PF00293">
    <property type="entry name" value="NUDIX"/>
    <property type="match status" value="1"/>
</dbReference>
<evidence type="ECO:0000256" key="2">
    <source>
        <dbReference type="ARBA" id="ARBA00022723"/>
    </source>
</evidence>
<evidence type="ECO:0000256" key="4">
    <source>
        <dbReference type="ARBA" id="ARBA00022842"/>
    </source>
</evidence>
<dbReference type="GO" id="GO:0071543">
    <property type="term" value="P:diphosphoinositol polyphosphate metabolic process"/>
    <property type="evidence" value="ECO:0007669"/>
    <property type="project" value="TreeGrafter"/>
</dbReference>
<evidence type="ECO:0000313" key="6">
    <source>
        <dbReference type="EMBL" id="KAH3677222.1"/>
    </source>
</evidence>
<keyword evidence="3" id="KW-0378">Hydrolase</keyword>
<name>A0A9P8PRY6_9ASCO</name>
<dbReference type="PANTHER" id="PTHR12629:SF0">
    <property type="entry name" value="DIPHOSPHOINOSITOL-POLYPHOSPHATE DIPHOSPHATASE"/>
    <property type="match status" value="1"/>
</dbReference>
<proteinExistence type="predicted"/>
<keyword evidence="7" id="KW-1185">Reference proteome</keyword>
<feature type="domain" description="Nudix hydrolase" evidence="5">
    <location>
        <begin position="23"/>
        <end position="165"/>
    </location>
</feature>
<reference evidence="6" key="2">
    <citation type="submission" date="2021-01" db="EMBL/GenBank/DDBJ databases">
        <authorList>
            <person name="Schikora-Tamarit M.A."/>
        </authorList>
    </citation>
    <scope>NUCLEOTIDE SEQUENCE</scope>
    <source>
        <strain evidence="6">CBS6341</strain>
    </source>
</reference>
<protein>
    <recommendedName>
        <fullName evidence="5">Nudix hydrolase domain-containing protein</fullName>
    </recommendedName>
</protein>
<dbReference type="PANTHER" id="PTHR12629">
    <property type="entry name" value="DIPHOSPHOINOSITOL POLYPHOSPHATE PHOSPHOHYDROLASE"/>
    <property type="match status" value="1"/>
</dbReference>
<dbReference type="GO" id="GO:0034431">
    <property type="term" value="F:bis(5'-adenosyl)-hexaphosphatase activity"/>
    <property type="evidence" value="ECO:0007669"/>
    <property type="project" value="TreeGrafter"/>
</dbReference>
<dbReference type="AlphaFoldDB" id="A0A9P8PRY6"/>
<dbReference type="GO" id="GO:0005737">
    <property type="term" value="C:cytoplasm"/>
    <property type="evidence" value="ECO:0007669"/>
    <property type="project" value="TreeGrafter"/>
</dbReference>
<reference evidence="6" key="1">
    <citation type="journal article" date="2021" name="Open Biol.">
        <title>Shared evolutionary footprints suggest mitochondrial oxidative damage underlies multiple complex I losses in fungi.</title>
        <authorList>
            <person name="Schikora-Tamarit M.A."/>
            <person name="Marcet-Houben M."/>
            <person name="Nosek J."/>
            <person name="Gabaldon T."/>
        </authorList>
    </citation>
    <scope>NUCLEOTIDE SEQUENCE</scope>
    <source>
        <strain evidence="6">CBS6341</strain>
    </source>
</reference>